<evidence type="ECO:0000313" key="5">
    <source>
        <dbReference type="EMBL" id="MFC0308704.1"/>
    </source>
</evidence>
<comment type="caution">
    <text evidence="5">The sequence shown here is derived from an EMBL/GenBank/DDBJ whole genome shotgun (WGS) entry which is preliminary data.</text>
</comment>
<dbReference type="PANTHER" id="PTHR38603">
    <property type="entry name" value="CHAPERONE NAPD"/>
    <property type="match status" value="1"/>
</dbReference>
<organism evidence="5 6">
    <name type="scientific">Gallibacterium trehalosifermentans</name>
    <dbReference type="NCBI Taxonomy" id="516935"/>
    <lineage>
        <taxon>Bacteria</taxon>
        <taxon>Pseudomonadati</taxon>
        <taxon>Pseudomonadota</taxon>
        <taxon>Gammaproteobacteria</taxon>
        <taxon>Pasteurellales</taxon>
        <taxon>Pasteurellaceae</taxon>
        <taxon>Gallibacterium</taxon>
    </lineage>
</organism>
<accession>A0ABV6GZA8</accession>
<dbReference type="HAMAP" id="MF_02200">
    <property type="entry name" value="NapD"/>
    <property type="match status" value="1"/>
</dbReference>
<comment type="subunit">
    <text evidence="4">Interacts with the cytoplasmic NapA precursor.</text>
</comment>
<reference evidence="5 6" key="1">
    <citation type="submission" date="2024-09" db="EMBL/GenBank/DDBJ databases">
        <authorList>
            <person name="Sun Q."/>
            <person name="Mori K."/>
        </authorList>
    </citation>
    <scope>NUCLEOTIDE SEQUENCE [LARGE SCALE GENOMIC DNA]</scope>
    <source>
        <strain evidence="5 6">CCM 7539</strain>
    </source>
</reference>
<sequence>MNIDQITMENAEEWHVCGVVIQGRPEKLTKISEKLLDVPHTEIHGSDPVLGKLVVVMQSHNQRILLENMENARNIDGVINVSLVYHQQDLTD</sequence>
<keyword evidence="2 4" id="KW-0963">Cytoplasm</keyword>
<dbReference type="Gene3D" id="3.30.70.920">
    <property type="match status" value="1"/>
</dbReference>
<keyword evidence="6" id="KW-1185">Reference proteome</keyword>
<comment type="subcellular location">
    <subcellularLocation>
        <location evidence="1 4">Cytoplasm</location>
    </subcellularLocation>
</comment>
<dbReference type="RefSeq" id="WP_382369230.1">
    <property type="nucleotide sequence ID" value="NZ_JBHLWB010000002.1"/>
</dbReference>
<comment type="similarity">
    <text evidence="4">Belongs to the NapD family.</text>
</comment>
<evidence type="ECO:0000256" key="1">
    <source>
        <dbReference type="ARBA" id="ARBA00004496"/>
    </source>
</evidence>
<evidence type="ECO:0000256" key="4">
    <source>
        <dbReference type="HAMAP-Rule" id="MF_02200"/>
    </source>
</evidence>
<protein>
    <recommendedName>
        <fullName evidence="4">Chaperone NapD</fullName>
    </recommendedName>
    <alternativeName>
        <fullName evidence="4">NapA signal peptide-binding chaperone NapD</fullName>
    </alternativeName>
</protein>
<dbReference type="PANTHER" id="PTHR38603:SF1">
    <property type="entry name" value="CHAPERONE NAPD"/>
    <property type="match status" value="1"/>
</dbReference>
<evidence type="ECO:0000313" key="6">
    <source>
        <dbReference type="Proteomes" id="UP001589767"/>
    </source>
</evidence>
<evidence type="ECO:0000256" key="3">
    <source>
        <dbReference type="ARBA" id="ARBA00023186"/>
    </source>
</evidence>
<evidence type="ECO:0000256" key="2">
    <source>
        <dbReference type="ARBA" id="ARBA00022490"/>
    </source>
</evidence>
<comment type="function">
    <text evidence="4">Chaperone for NapA, the catalytic subunit of the periplasmic nitrate reductase. It binds directly and specifically to the twin-arginine signal peptide of NapA, preventing premature interaction with the Tat translocase and premature export.</text>
</comment>
<name>A0ABV6GZA8_9PAST</name>
<dbReference type="InterPro" id="IPR005623">
    <property type="entry name" value="Chaperone_NapD_NO3_reduct"/>
</dbReference>
<dbReference type="EMBL" id="JBHLWB010000002">
    <property type="protein sequence ID" value="MFC0308704.1"/>
    <property type="molecule type" value="Genomic_DNA"/>
</dbReference>
<gene>
    <name evidence="4" type="primary">napD</name>
    <name evidence="5" type="ORF">ACFFHK_03145</name>
</gene>
<proteinExistence type="inferred from homology"/>
<keyword evidence="3 4" id="KW-0143">Chaperone</keyword>
<dbReference type="Pfam" id="PF03927">
    <property type="entry name" value="NapD"/>
    <property type="match status" value="1"/>
</dbReference>
<dbReference type="Proteomes" id="UP001589767">
    <property type="component" value="Unassembled WGS sequence"/>
</dbReference>